<proteinExistence type="predicted"/>
<evidence type="ECO:0000313" key="1">
    <source>
        <dbReference type="EMBL" id="CEK63841.1"/>
    </source>
</evidence>
<accession>A0A0B6Z7C5</accession>
<reference evidence="1" key="1">
    <citation type="submission" date="2014-12" db="EMBL/GenBank/DDBJ databases">
        <title>Insight into the proteome of Arion vulgaris.</title>
        <authorList>
            <person name="Aradska J."/>
            <person name="Bulat T."/>
            <person name="Smidak R."/>
            <person name="Sarate P."/>
            <person name="Gangsoo J."/>
            <person name="Sialana F."/>
            <person name="Bilban M."/>
            <person name="Lubec G."/>
        </authorList>
    </citation>
    <scope>NUCLEOTIDE SEQUENCE</scope>
    <source>
        <tissue evidence="1">Skin</tissue>
    </source>
</reference>
<name>A0A0B6Z7C5_9EUPU</name>
<organism evidence="1">
    <name type="scientific">Arion vulgaris</name>
    <dbReference type="NCBI Taxonomy" id="1028688"/>
    <lineage>
        <taxon>Eukaryota</taxon>
        <taxon>Metazoa</taxon>
        <taxon>Spiralia</taxon>
        <taxon>Lophotrochozoa</taxon>
        <taxon>Mollusca</taxon>
        <taxon>Gastropoda</taxon>
        <taxon>Heterobranchia</taxon>
        <taxon>Euthyneura</taxon>
        <taxon>Panpulmonata</taxon>
        <taxon>Eupulmonata</taxon>
        <taxon>Stylommatophora</taxon>
        <taxon>Helicina</taxon>
        <taxon>Arionoidea</taxon>
        <taxon>Arionidae</taxon>
        <taxon>Arion</taxon>
    </lineage>
</organism>
<sequence length="52" mass="6094">MRLETLWTEINYNIHLLCTSKLTHNFYTHTRTHLNVSNNNSLCVSRGSREAC</sequence>
<protein>
    <submittedName>
        <fullName evidence="1">Uncharacterized protein</fullName>
    </submittedName>
</protein>
<dbReference type="EMBL" id="HACG01016976">
    <property type="protein sequence ID" value="CEK63841.1"/>
    <property type="molecule type" value="Transcribed_RNA"/>
</dbReference>
<dbReference type="AlphaFoldDB" id="A0A0B6Z7C5"/>
<gene>
    <name evidence="1" type="primary">ORF49693</name>
</gene>